<evidence type="ECO:0000256" key="13">
    <source>
        <dbReference type="ARBA" id="ARBA00022993"/>
    </source>
</evidence>
<keyword evidence="12 16" id="KW-0630">Potassium</keyword>
<keyword evidence="11 16" id="KW-0067">ATP-binding</keyword>
<feature type="binding site" evidence="16">
    <location>
        <position position="132"/>
    </location>
    <ligand>
        <name>ATP</name>
        <dbReference type="ChEBI" id="CHEBI:30616"/>
    </ligand>
</feature>
<feature type="binding site" evidence="16">
    <location>
        <position position="185"/>
    </location>
    <ligand>
        <name>substrate</name>
    </ligand>
</feature>
<comment type="subcellular location">
    <subcellularLocation>
        <location evidence="3 16">Cytoplasm</location>
    </subcellularLocation>
</comment>
<keyword evidence="10 16" id="KW-0418">Kinase</keyword>
<comment type="subunit">
    <text evidence="5 16">Homodimer.</text>
</comment>
<evidence type="ECO:0000256" key="2">
    <source>
        <dbReference type="ARBA" id="ARBA00001958"/>
    </source>
</evidence>
<dbReference type="NCBIfam" id="NF009848">
    <property type="entry name" value="PRK13318.1-6"/>
    <property type="match status" value="1"/>
</dbReference>
<accession>A0A926ELF7</accession>
<name>A0A926ELF7_9FIRM</name>
<comment type="caution">
    <text evidence="16">Lacks conserved residue(s) required for the propagation of feature annotation.</text>
</comment>
<protein>
    <recommendedName>
        <fullName evidence="15 16">Type III pantothenate kinase</fullName>
        <ecNumber evidence="6 16">2.7.1.33</ecNumber>
    </recommendedName>
    <alternativeName>
        <fullName evidence="16">PanK-III</fullName>
    </alternativeName>
    <alternativeName>
        <fullName evidence="16">Pantothenic acid kinase</fullName>
    </alternativeName>
</protein>
<evidence type="ECO:0000256" key="14">
    <source>
        <dbReference type="ARBA" id="ARBA00038036"/>
    </source>
</evidence>
<organism evidence="17 18">
    <name type="scientific">Zhenhengia yiwuensis</name>
    <dbReference type="NCBI Taxonomy" id="2763666"/>
    <lineage>
        <taxon>Bacteria</taxon>
        <taxon>Bacillati</taxon>
        <taxon>Bacillota</taxon>
        <taxon>Clostridia</taxon>
        <taxon>Lachnospirales</taxon>
        <taxon>Lachnospiraceae</taxon>
        <taxon>Zhenhengia</taxon>
    </lineage>
</organism>
<feature type="binding site" evidence="16">
    <location>
        <begin position="6"/>
        <end position="13"/>
    </location>
    <ligand>
        <name>ATP</name>
        <dbReference type="ChEBI" id="CHEBI:30616"/>
    </ligand>
</feature>
<feature type="active site" description="Proton acceptor" evidence="16">
    <location>
        <position position="109"/>
    </location>
</feature>
<evidence type="ECO:0000256" key="15">
    <source>
        <dbReference type="ARBA" id="ARBA00040883"/>
    </source>
</evidence>
<keyword evidence="16" id="KW-0479">Metal-binding</keyword>
<dbReference type="SUPFAM" id="SSF53067">
    <property type="entry name" value="Actin-like ATPase domain"/>
    <property type="match status" value="2"/>
</dbReference>
<keyword evidence="18" id="KW-1185">Reference proteome</keyword>
<dbReference type="GO" id="GO:0004594">
    <property type="term" value="F:pantothenate kinase activity"/>
    <property type="evidence" value="ECO:0007669"/>
    <property type="project" value="UniProtKB-UniRule"/>
</dbReference>
<dbReference type="EC" id="2.7.1.33" evidence="6 16"/>
<keyword evidence="9 16" id="KW-0547">Nucleotide-binding</keyword>
<comment type="cofactor">
    <cofactor evidence="16">
        <name>NH4(+)</name>
        <dbReference type="ChEBI" id="CHEBI:28938"/>
    </cofactor>
    <cofactor evidence="16">
        <name>K(+)</name>
        <dbReference type="ChEBI" id="CHEBI:29103"/>
    </cofactor>
    <text evidence="16">A monovalent cation. Ammonium or potassium.</text>
</comment>
<comment type="pathway">
    <text evidence="4 16">Cofactor biosynthesis; coenzyme A biosynthesis; CoA from (R)-pantothenate: step 1/5.</text>
</comment>
<dbReference type="InterPro" id="IPR043129">
    <property type="entry name" value="ATPase_NBD"/>
</dbReference>
<proteinExistence type="inferred from homology"/>
<evidence type="ECO:0000313" key="18">
    <source>
        <dbReference type="Proteomes" id="UP000655830"/>
    </source>
</evidence>
<evidence type="ECO:0000256" key="16">
    <source>
        <dbReference type="HAMAP-Rule" id="MF_01274"/>
    </source>
</evidence>
<dbReference type="CDD" id="cd24015">
    <property type="entry name" value="ASKHA_NBD_PanK-III"/>
    <property type="match status" value="1"/>
</dbReference>
<evidence type="ECO:0000256" key="8">
    <source>
        <dbReference type="ARBA" id="ARBA00022679"/>
    </source>
</evidence>
<dbReference type="InterPro" id="IPR004619">
    <property type="entry name" value="Type_III_PanK"/>
</dbReference>
<dbReference type="Proteomes" id="UP000655830">
    <property type="component" value="Unassembled WGS sequence"/>
</dbReference>
<dbReference type="PANTHER" id="PTHR34265:SF1">
    <property type="entry name" value="TYPE III PANTOTHENATE KINASE"/>
    <property type="match status" value="1"/>
</dbReference>
<dbReference type="Pfam" id="PF03309">
    <property type="entry name" value="Pan_kinase"/>
    <property type="match status" value="1"/>
</dbReference>
<evidence type="ECO:0000256" key="6">
    <source>
        <dbReference type="ARBA" id="ARBA00012102"/>
    </source>
</evidence>
<feature type="binding site" evidence="16">
    <location>
        <position position="129"/>
    </location>
    <ligand>
        <name>K(+)</name>
        <dbReference type="ChEBI" id="CHEBI:29103"/>
    </ligand>
</feature>
<dbReference type="NCBIfam" id="TIGR00671">
    <property type="entry name" value="baf"/>
    <property type="match status" value="1"/>
</dbReference>
<dbReference type="EMBL" id="JACRSY010000018">
    <property type="protein sequence ID" value="MBC8580247.1"/>
    <property type="molecule type" value="Genomic_DNA"/>
</dbReference>
<evidence type="ECO:0000256" key="4">
    <source>
        <dbReference type="ARBA" id="ARBA00005225"/>
    </source>
</evidence>
<evidence type="ECO:0000256" key="9">
    <source>
        <dbReference type="ARBA" id="ARBA00022741"/>
    </source>
</evidence>
<evidence type="ECO:0000256" key="7">
    <source>
        <dbReference type="ARBA" id="ARBA00022490"/>
    </source>
</evidence>
<keyword evidence="7 16" id="KW-0963">Cytoplasm</keyword>
<evidence type="ECO:0000256" key="1">
    <source>
        <dbReference type="ARBA" id="ARBA00001206"/>
    </source>
</evidence>
<evidence type="ECO:0000256" key="12">
    <source>
        <dbReference type="ARBA" id="ARBA00022958"/>
    </source>
</evidence>
<comment type="function">
    <text evidence="16">Catalyzes the phosphorylation of pantothenate (Pan), the first step in CoA biosynthesis.</text>
</comment>
<feature type="binding site" evidence="16">
    <location>
        <begin position="107"/>
        <end position="110"/>
    </location>
    <ligand>
        <name>substrate</name>
    </ligand>
</feature>
<keyword evidence="13 16" id="KW-0173">Coenzyme A biosynthesis</keyword>
<comment type="caution">
    <text evidence="17">The sequence shown here is derived from an EMBL/GenBank/DDBJ whole genome shotgun (WGS) entry which is preliminary data.</text>
</comment>
<comment type="similarity">
    <text evidence="14 16">Belongs to the type III pantothenate kinase family.</text>
</comment>
<sequence>MLLTIDIGNTNVVMGVMKDMELVVSFRMTTQIPRTSDEYGITMVEMLRNKGINVKDIKDVIISSVVPNIMHSITNSIKKYLNKKPFIVGPGIKTGLSVRTDNPKLVGADRIVNCVAAYELHGGPCMTIDFGTSTTYDIVNEKGEFIGGLITPGIRISADAMWQRAAQLPHMEIKRPKSILDCKNTISSMQAGLVYGYIGQVEYIVNKVKEEMNAPHMKIIATGGLAKIIQDGTQVIDEYDGLLTLKGLVLIYEKNKALG</sequence>
<dbReference type="GO" id="GO:0005524">
    <property type="term" value="F:ATP binding"/>
    <property type="evidence" value="ECO:0007669"/>
    <property type="project" value="UniProtKB-UniRule"/>
</dbReference>
<dbReference type="HAMAP" id="MF_01274">
    <property type="entry name" value="Pantothen_kinase_3"/>
    <property type="match status" value="1"/>
</dbReference>
<dbReference type="GO" id="GO:0005737">
    <property type="term" value="C:cytoplasm"/>
    <property type="evidence" value="ECO:0007669"/>
    <property type="project" value="UniProtKB-SubCell"/>
</dbReference>
<dbReference type="GO" id="GO:0015937">
    <property type="term" value="P:coenzyme A biosynthetic process"/>
    <property type="evidence" value="ECO:0007669"/>
    <property type="project" value="UniProtKB-UniRule"/>
</dbReference>
<dbReference type="NCBIfam" id="NF009855">
    <property type="entry name" value="PRK13321.1"/>
    <property type="match status" value="1"/>
</dbReference>
<keyword evidence="8 16" id="KW-0808">Transferase</keyword>
<comment type="catalytic activity">
    <reaction evidence="1 16">
        <text>(R)-pantothenate + ATP = (R)-4'-phosphopantothenate + ADP + H(+)</text>
        <dbReference type="Rhea" id="RHEA:16373"/>
        <dbReference type="ChEBI" id="CHEBI:10986"/>
        <dbReference type="ChEBI" id="CHEBI:15378"/>
        <dbReference type="ChEBI" id="CHEBI:29032"/>
        <dbReference type="ChEBI" id="CHEBI:30616"/>
        <dbReference type="ChEBI" id="CHEBI:456216"/>
        <dbReference type="EC" id="2.7.1.33"/>
    </reaction>
</comment>
<comment type="cofactor">
    <cofactor evidence="2">
        <name>K(+)</name>
        <dbReference type="ChEBI" id="CHEBI:29103"/>
    </cofactor>
</comment>
<evidence type="ECO:0000256" key="5">
    <source>
        <dbReference type="ARBA" id="ARBA00011738"/>
    </source>
</evidence>
<dbReference type="AlphaFoldDB" id="A0A926ELF7"/>
<evidence type="ECO:0000256" key="11">
    <source>
        <dbReference type="ARBA" id="ARBA00022840"/>
    </source>
</evidence>
<evidence type="ECO:0000256" key="10">
    <source>
        <dbReference type="ARBA" id="ARBA00022777"/>
    </source>
</evidence>
<dbReference type="Gene3D" id="3.30.420.40">
    <property type="match status" value="2"/>
</dbReference>
<dbReference type="GO" id="GO:0046872">
    <property type="term" value="F:metal ion binding"/>
    <property type="evidence" value="ECO:0007669"/>
    <property type="project" value="UniProtKB-KW"/>
</dbReference>
<reference evidence="17" key="1">
    <citation type="submission" date="2020-08" db="EMBL/GenBank/DDBJ databases">
        <title>Genome public.</title>
        <authorList>
            <person name="Liu C."/>
            <person name="Sun Q."/>
        </authorList>
    </citation>
    <scope>NUCLEOTIDE SEQUENCE</scope>
    <source>
        <strain evidence="17">NSJ-12</strain>
    </source>
</reference>
<evidence type="ECO:0000256" key="3">
    <source>
        <dbReference type="ARBA" id="ARBA00004496"/>
    </source>
</evidence>
<dbReference type="PANTHER" id="PTHR34265">
    <property type="entry name" value="TYPE III PANTOTHENATE KINASE"/>
    <property type="match status" value="1"/>
</dbReference>
<dbReference type="RefSeq" id="WP_177668607.1">
    <property type="nucleotide sequence ID" value="NZ_JACRSY010000018.1"/>
</dbReference>
<evidence type="ECO:0000313" key="17">
    <source>
        <dbReference type="EMBL" id="MBC8580247.1"/>
    </source>
</evidence>
<gene>
    <name evidence="16" type="primary">coaX</name>
    <name evidence="17" type="ORF">H8718_11995</name>
</gene>